<keyword evidence="1 2" id="KW-0728">SH3 domain</keyword>
<dbReference type="Gene3D" id="2.30.30.40">
    <property type="entry name" value="SH3 Domains"/>
    <property type="match status" value="1"/>
</dbReference>
<dbReference type="SMART" id="SM00326">
    <property type="entry name" value="SH3"/>
    <property type="match status" value="1"/>
</dbReference>
<feature type="non-terminal residue" evidence="5">
    <location>
        <position position="104"/>
    </location>
</feature>
<feature type="domain" description="SH3" evidence="4">
    <location>
        <begin position="1"/>
        <end position="57"/>
    </location>
</feature>
<dbReference type="Proteomes" id="UP001529510">
    <property type="component" value="Unassembled WGS sequence"/>
</dbReference>
<proteinExistence type="predicted"/>
<dbReference type="PANTHER" id="PTHR15706">
    <property type="entry name" value="SH3 MULTIPLE DOMAIN"/>
    <property type="match status" value="1"/>
</dbReference>
<reference evidence="5 6" key="1">
    <citation type="submission" date="2024-05" db="EMBL/GenBank/DDBJ databases">
        <title>Genome sequencing and assembly of Indian major carp, Cirrhinus mrigala (Hamilton, 1822).</title>
        <authorList>
            <person name="Mohindra V."/>
            <person name="Chowdhury L.M."/>
            <person name="Lal K."/>
            <person name="Jena J.K."/>
        </authorList>
    </citation>
    <scope>NUCLEOTIDE SEQUENCE [LARGE SCALE GENOMIC DNA]</scope>
    <source>
        <strain evidence="5">CM1030</strain>
        <tissue evidence="5">Blood</tissue>
    </source>
</reference>
<feature type="non-terminal residue" evidence="5">
    <location>
        <position position="1"/>
    </location>
</feature>
<keyword evidence="6" id="KW-1185">Reference proteome</keyword>
<dbReference type="InterPro" id="IPR036028">
    <property type="entry name" value="SH3-like_dom_sf"/>
</dbReference>
<gene>
    <name evidence="5" type="ORF">M9458_041322</name>
</gene>
<dbReference type="PRINTS" id="PR00452">
    <property type="entry name" value="SH3DOMAIN"/>
</dbReference>
<name>A0ABD0NL82_CIRMR</name>
<dbReference type="InterPro" id="IPR001452">
    <property type="entry name" value="SH3_domain"/>
</dbReference>
<evidence type="ECO:0000256" key="1">
    <source>
        <dbReference type="ARBA" id="ARBA00022443"/>
    </source>
</evidence>
<dbReference type="SUPFAM" id="SSF50044">
    <property type="entry name" value="SH3-domain"/>
    <property type="match status" value="1"/>
</dbReference>
<dbReference type="AlphaFoldDB" id="A0ABD0NL82"/>
<dbReference type="EMBL" id="JAMKFB020000021">
    <property type="protein sequence ID" value="KAL0161926.1"/>
    <property type="molecule type" value="Genomic_DNA"/>
</dbReference>
<evidence type="ECO:0000313" key="6">
    <source>
        <dbReference type="Proteomes" id="UP001529510"/>
    </source>
</evidence>
<dbReference type="Pfam" id="PF00018">
    <property type="entry name" value="SH3_1"/>
    <property type="match status" value="1"/>
</dbReference>
<feature type="region of interest" description="Disordered" evidence="3">
    <location>
        <begin position="80"/>
        <end position="104"/>
    </location>
</feature>
<organism evidence="5 6">
    <name type="scientific">Cirrhinus mrigala</name>
    <name type="common">Mrigala</name>
    <dbReference type="NCBI Taxonomy" id="683832"/>
    <lineage>
        <taxon>Eukaryota</taxon>
        <taxon>Metazoa</taxon>
        <taxon>Chordata</taxon>
        <taxon>Craniata</taxon>
        <taxon>Vertebrata</taxon>
        <taxon>Euteleostomi</taxon>
        <taxon>Actinopterygii</taxon>
        <taxon>Neopterygii</taxon>
        <taxon>Teleostei</taxon>
        <taxon>Ostariophysi</taxon>
        <taxon>Cypriniformes</taxon>
        <taxon>Cyprinidae</taxon>
        <taxon>Labeoninae</taxon>
        <taxon>Labeonini</taxon>
        <taxon>Cirrhinus</taxon>
    </lineage>
</organism>
<comment type="caution">
    <text evidence="5">The sequence shown here is derived from an EMBL/GenBank/DDBJ whole genome shotgun (WGS) entry which is preliminary data.</text>
</comment>
<dbReference type="PROSITE" id="PS50002">
    <property type="entry name" value="SH3"/>
    <property type="match status" value="1"/>
</dbReference>
<evidence type="ECO:0000256" key="3">
    <source>
        <dbReference type="SAM" id="MobiDB-lite"/>
    </source>
</evidence>
<evidence type="ECO:0000256" key="2">
    <source>
        <dbReference type="PROSITE-ProRule" id="PRU00192"/>
    </source>
</evidence>
<sequence>EKYTAIYPYAARDQDEIDLERGMTVEVIQKNLEGWWKIRYQGKEGWAPASYLKKADILSQKMAAGAPVHASTNDLDVACKQQNANKENKENQRDRFSPFSESKR</sequence>
<evidence type="ECO:0000313" key="5">
    <source>
        <dbReference type="EMBL" id="KAL0161926.1"/>
    </source>
</evidence>
<dbReference type="InterPro" id="IPR051228">
    <property type="entry name" value="NADPH_Oxidase/PX-Domain"/>
</dbReference>
<accession>A0ABD0NL82</accession>
<dbReference type="FunFam" id="2.30.30.40:FF:000042">
    <property type="entry name" value="SH3 and PX domain-containing protein 2A"/>
    <property type="match status" value="1"/>
</dbReference>
<feature type="compositionally biased region" description="Basic and acidic residues" evidence="3">
    <location>
        <begin position="86"/>
        <end position="104"/>
    </location>
</feature>
<evidence type="ECO:0000259" key="4">
    <source>
        <dbReference type="PROSITE" id="PS50002"/>
    </source>
</evidence>
<protein>
    <recommendedName>
        <fullName evidence="4">SH3 domain-containing protein</fullName>
    </recommendedName>
</protein>
<dbReference type="PANTHER" id="PTHR15706:SF26">
    <property type="entry name" value="SH3 AND PX DOMAIN-CONTAINING PROTEIN 2B"/>
    <property type="match status" value="1"/>
</dbReference>